<reference evidence="2 3" key="1">
    <citation type="submission" date="2020-08" db="EMBL/GenBank/DDBJ databases">
        <title>Genomic Encyclopedia of Type Strains, Phase IV (KMG-IV): sequencing the most valuable type-strain genomes for metagenomic binning, comparative biology and taxonomic classification.</title>
        <authorList>
            <person name="Goeker M."/>
        </authorList>
    </citation>
    <scope>NUCLEOTIDE SEQUENCE [LARGE SCALE GENOMIC DNA]</scope>
    <source>
        <strain evidence="2 3">DSM 102235</strain>
    </source>
</reference>
<organism evidence="2 3">
    <name type="scientific">Sagittula marina</name>
    <dbReference type="NCBI Taxonomy" id="943940"/>
    <lineage>
        <taxon>Bacteria</taxon>
        <taxon>Pseudomonadati</taxon>
        <taxon>Pseudomonadota</taxon>
        <taxon>Alphaproteobacteria</taxon>
        <taxon>Rhodobacterales</taxon>
        <taxon>Roseobacteraceae</taxon>
        <taxon>Sagittula</taxon>
    </lineage>
</organism>
<name>A0A7W6DX32_9RHOB</name>
<comment type="caution">
    <text evidence="2">The sequence shown here is derived from an EMBL/GenBank/DDBJ whole genome shotgun (WGS) entry which is preliminary data.</text>
</comment>
<evidence type="ECO:0000313" key="2">
    <source>
        <dbReference type="EMBL" id="MBB3986849.1"/>
    </source>
</evidence>
<dbReference type="AlphaFoldDB" id="A0A7W6DX32"/>
<dbReference type="Proteomes" id="UP000541426">
    <property type="component" value="Unassembled WGS sequence"/>
</dbReference>
<gene>
    <name evidence="2" type="ORF">GGQ68_003193</name>
</gene>
<dbReference type="EMBL" id="JACIEJ010000008">
    <property type="protein sequence ID" value="MBB3986849.1"/>
    <property type="molecule type" value="Genomic_DNA"/>
</dbReference>
<feature type="region of interest" description="Disordered" evidence="1">
    <location>
        <begin position="28"/>
        <end position="50"/>
    </location>
</feature>
<keyword evidence="3" id="KW-1185">Reference proteome</keyword>
<accession>A0A7W6DX32</accession>
<dbReference type="RefSeq" id="WP_183967566.1">
    <property type="nucleotide sequence ID" value="NZ_JACIEJ010000008.1"/>
</dbReference>
<sequence length="79" mass="8570">MFRDKRAASAPHDTAHIRVDTARTNVAGAGAPLPPWTRQENSAANKGDPPRHYLEVLTAEVDQHASIAIVTHMPTYGRG</sequence>
<evidence type="ECO:0000313" key="3">
    <source>
        <dbReference type="Proteomes" id="UP000541426"/>
    </source>
</evidence>
<proteinExistence type="predicted"/>
<evidence type="ECO:0000256" key="1">
    <source>
        <dbReference type="SAM" id="MobiDB-lite"/>
    </source>
</evidence>
<protein>
    <submittedName>
        <fullName evidence="2">Uncharacterized protein</fullName>
    </submittedName>
</protein>